<dbReference type="EC" id="2.3.2.27" evidence="10"/>
<organism evidence="13 14">
    <name type="scientific">Pyrrhoderma noxium</name>
    <dbReference type="NCBI Taxonomy" id="2282107"/>
    <lineage>
        <taxon>Eukaryota</taxon>
        <taxon>Fungi</taxon>
        <taxon>Dikarya</taxon>
        <taxon>Basidiomycota</taxon>
        <taxon>Agaricomycotina</taxon>
        <taxon>Agaricomycetes</taxon>
        <taxon>Hymenochaetales</taxon>
        <taxon>Hymenochaetaceae</taxon>
        <taxon>Pyrrhoderma</taxon>
    </lineage>
</organism>
<keyword evidence="7 10" id="KW-0862">Zinc</keyword>
<dbReference type="Proteomes" id="UP000217199">
    <property type="component" value="Unassembled WGS sequence"/>
</dbReference>
<dbReference type="GO" id="GO:0071596">
    <property type="term" value="P:ubiquitin-dependent protein catabolic process via the N-end rule pathway"/>
    <property type="evidence" value="ECO:0007669"/>
    <property type="project" value="UniProtKB-UniRule"/>
</dbReference>
<dbReference type="GO" id="GO:0005737">
    <property type="term" value="C:cytoplasm"/>
    <property type="evidence" value="ECO:0007669"/>
    <property type="project" value="TreeGrafter"/>
</dbReference>
<evidence type="ECO:0000259" key="12">
    <source>
        <dbReference type="PROSITE" id="PS51157"/>
    </source>
</evidence>
<evidence type="ECO:0000256" key="11">
    <source>
        <dbReference type="SAM" id="MobiDB-lite"/>
    </source>
</evidence>
<dbReference type="CDD" id="cd16482">
    <property type="entry name" value="RING-H2_UBR1-like"/>
    <property type="match status" value="1"/>
</dbReference>
<gene>
    <name evidence="13" type="ORF">PNOK_0163600</name>
</gene>
<sequence length="1818" mass="206039">MSRLTSLFSLGGGGASSMSPQNRTTDGLTRLRFTLETLPGSKKYIFSPETRSEIYSELYDTFWGPHGTYFVPSAAACLPMTTPLSEAQIKYAFHGAGSEPPVIPGKPCGHIFAKGESCYRCKDCALDDSCVMCSRCFHATSHDNHNVTFYIAQQSGGCCDCGDQEAWRNTLGCRFHPPATDSNVGPEHTPKAAPKPLDQTQDPQGRVHVPPDLWDSMSRTVAYTLDFILDTLDYSPDETLLPISEEALVDQVTADPLRKDLYTVVVWNDDKHSFDEVIRHLSDICGCTNEEAARMTSKIDEQGRDIVEMNNYSPRLLEIASAIAKIDLGVTVRRAYDSFREQIASVLIEWLLDLTKCRLKSDTNVIREVIATEFFNPRRKDIGSLLQNEECAKVLQEITSPSRLDWMFLYHTRFWKKPRLSLKEIYVSILTLSHDHKIKLATHFANVYHWIIDSYLLVDREAETSIKYFALQLFTVPSVAEHIVQSHQLISRLLAIIASFFTNQIHAKRVTYPPDPQLFIDVDTFPFKSKRFMPVFSDLRYIAHNRSVQHLIAHDPIYISEFASTCRLFMCINPNKRAAANHVEYESDSWISVFNVTLSLSRVIKVYGEAYALATPPELVKAIHCVMAIIFEILTFSPTDERRLRLRLERIELHKVTVGPVCLPVVDFDIMEGWVSFHHSLHWLLAELLKHINLLSDEALQPHGYYSVMDTLRGSYSMGDILGLIDFPLRVLAMIAQIRSGLWVRNGFVIRGQLLHYRDYMLRELCYDQDLFIVQSGFVLLSNPDLILIAVIDRFQLVDWFNGNTRASVYEGEKLFSMVEEVLYIFITILSETANASQMSLPVAIRREIIHALAVGPCPYTDLVKRVAERMVDDVCFDHVLREVADFRAPESIMDTGIYELKDECFDEVNPFFYHYNRNKREEAETILKARLKKKTGVADPVIVPQRIDIPFGPYQVIPSVFESSVLLWVVFHCISNILKETDNRDEPPTSSEAILDQTIHLIMLAVNERPEKFAENAVTVKVEGGRDLVDMLCALDNHRLYKSYKARTEWVLDHLEEVYPKEVKAKREPYRVPDTPTDPDEAKKRAAKARQAAIMKQMKAQQSSFALNFEDDIDEDEDDKEMADTNEEPISFGTCIVCQEDLNASKGFGALGLVQPSRLIRKHPDGQVSFVNEALQNPEDMDKPFPSRLNNKFPPEDAEARDAQKRALFPQIEGYPPHATKFGLVGSICSHMMHLDCFQVYNVSIKHRHRTQGQRNHPESIARKEYLCPLCKSLGNVVLPVALPSTVELNTQPFPDWVRSVGITILKSKPDPQLDALQAKTGTGEFVFWAAQDSGYVPFVKSDQGFDVDYYKMLDTLIVVTKSFSQQTRHLRERPEPEVSDRGAGLYLPEDLVGYTLGTIEVAQRGVGDGVSMMVDKITDSTYLMIRGMISNLTKLAALHFRSRPDGGRDAIRQAIVKRLLPEWSRTSLTSLPYPLLLRDPLTILVETAAVAPDMLRHALIPLYYACLARTVIGMVYVLNKVRATHTAMVSDQEYSSMFGDLRMFCMSVVRQSPVIEHTAEIVFDSFGEHRMEKLLYTFTLPFLRRAAILCRAVLPSQFPTPEDASDKCEYARLLRMLGVPPLAELPSNDTLKTLLFGWCSHYGQSHAASQLNCGVTLEYSSVYRIAELPLVLDSLFTGEERMMVCKRCRTVPVDAAVCLLCGTVCCMQSHCCKETDGKERGECNLHTRDCGGAIGVYFLVKRCLLLYLYAGNGSFVQAPYLDAHGEVDASMRRGRRQYLHYSRWEEVRKTWLNHGIPTLIARKLESTVDNGGWETL</sequence>
<proteinExistence type="inferred from homology"/>
<dbReference type="FunCoup" id="A0A286UQ60">
    <property type="interactions" value="321"/>
</dbReference>
<name>A0A286UQ60_9AGAM</name>
<protein>
    <recommendedName>
        <fullName evidence="10">E3 ubiquitin-protein ligase</fullName>
        <ecNumber evidence="10">2.3.2.27</ecNumber>
    </recommendedName>
</protein>
<keyword evidence="4 10" id="KW-0479">Metal-binding</keyword>
<dbReference type="Pfam" id="PF22960">
    <property type="entry name" value="WHD_UBR1"/>
    <property type="match status" value="1"/>
</dbReference>
<dbReference type="OrthoDB" id="26387at2759"/>
<dbReference type="InterPro" id="IPR014719">
    <property type="entry name" value="Ribosomal_bL12_C/ClpS-like"/>
</dbReference>
<dbReference type="InterPro" id="IPR003126">
    <property type="entry name" value="Znf_UBR"/>
</dbReference>
<comment type="function">
    <text evidence="10">Ubiquitin ligase protein which is a component of the N-end rule pathway. Recognizes and binds to proteins bearing specific N-terminal residues that are destabilizing according to the N-end rule, leading to their ubiquitination and subsequent degradation.</text>
</comment>
<evidence type="ECO:0000256" key="6">
    <source>
        <dbReference type="ARBA" id="ARBA00022786"/>
    </source>
</evidence>
<dbReference type="InterPro" id="IPR042065">
    <property type="entry name" value="E3_ELL-like"/>
</dbReference>
<dbReference type="Gene3D" id="3.30.1390.10">
    <property type="match status" value="1"/>
</dbReference>
<dbReference type="PANTHER" id="PTHR21497">
    <property type="entry name" value="UBIQUITIN LIGASE E3 ALPHA-RELATED"/>
    <property type="match status" value="1"/>
</dbReference>
<evidence type="ECO:0000256" key="1">
    <source>
        <dbReference type="ARBA" id="ARBA00000900"/>
    </source>
</evidence>
<dbReference type="Gene3D" id="2.10.110.30">
    <property type="match status" value="1"/>
</dbReference>
<evidence type="ECO:0000256" key="8">
    <source>
        <dbReference type="ARBA" id="ARBA00046341"/>
    </source>
</evidence>
<accession>A0A286UQ60</accession>
<dbReference type="FunFam" id="2.10.110.30:FF:000002">
    <property type="entry name" value="Putative e3 ubiquitin-protein ligase ubr3"/>
    <property type="match status" value="1"/>
</dbReference>
<dbReference type="Pfam" id="PF02617">
    <property type="entry name" value="ClpS"/>
    <property type="match status" value="1"/>
</dbReference>
<dbReference type="SUPFAM" id="SSF54736">
    <property type="entry name" value="ClpS-like"/>
    <property type="match status" value="1"/>
</dbReference>
<dbReference type="EMBL" id="NBII01000002">
    <property type="protein sequence ID" value="PAV21679.1"/>
    <property type="molecule type" value="Genomic_DNA"/>
</dbReference>
<dbReference type="InterPro" id="IPR055194">
    <property type="entry name" value="UBR1-like_WH"/>
</dbReference>
<dbReference type="GO" id="GO:0061630">
    <property type="term" value="F:ubiquitin protein ligase activity"/>
    <property type="evidence" value="ECO:0007669"/>
    <property type="project" value="UniProtKB-UniRule"/>
</dbReference>
<dbReference type="UniPathway" id="UPA00143"/>
<keyword evidence="3 10" id="KW-0808">Transferase</keyword>
<evidence type="ECO:0000256" key="2">
    <source>
        <dbReference type="ARBA" id="ARBA00004906"/>
    </source>
</evidence>
<dbReference type="GO" id="GO:0016567">
    <property type="term" value="P:protein ubiquitination"/>
    <property type="evidence" value="ECO:0007669"/>
    <property type="project" value="UniProtKB-UniRule"/>
</dbReference>
<feature type="zinc finger region" description="UBR-type" evidence="9">
    <location>
        <begin position="106"/>
        <end position="178"/>
    </location>
</feature>
<reference evidence="13 14" key="1">
    <citation type="journal article" date="2017" name="Mol. Ecol.">
        <title>Comparative and population genomic landscape of Phellinus noxius: A hypervariable fungus causing root rot in trees.</title>
        <authorList>
            <person name="Chung C.L."/>
            <person name="Lee T.J."/>
            <person name="Akiba M."/>
            <person name="Lee H.H."/>
            <person name="Kuo T.H."/>
            <person name="Liu D."/>
            <person name="Ke H.M."/>
            <person name="Yokoi T."/>
            <person name="Roa M.B."/>
            <person name="Lu M.J."/>
            <person name="Chang Y.Y."/>
            <person name="Ann P.J."/>
            <person name="Tsai J.N."/>
            <person name="Chen C.Y."/>
            <person name="Tzean S.S."/>
            <person name="Ota Y."/>
            <person name="Hattori T."/>
            <person name="Sahashi N."/>
            <person name="Liou R.F."/>
            <person name="Kikuchi T."/>
            <person name="Tsai I.J."/>
        </authorList>
    </citation>
    <scope>NUCLEOTIDE SEQUENCE [LARGE SCALE GENOMIC DNA]</scope>
    <source>
        <strain evidence="13 14">FFPRI411160</strain>
    </source>
</reference>
<evidence type="ECO:0000256" key="5">
    <source>
        <dbReference type="ARBA" id="ARBA00022771"/>
    </source>
</evidence>
<dbReference type="InParanoid" id="A0A286UQ60"/>
<dbReference type="Pfam" id="PF18995">
    <property type="entry name" value="PRT6_C"/>
    <property type="match status" value="1"/>
</dbReference>
<dbReference type="SMART" id="SM00396">
    <property type="entry name" value="ZnF_UBR1"/>
    <property type="match status" value="1"/>
</dbReference>
<comment type="catalytic activity">
    <reaction evidence="1 10">
        <text>S-ubiquitinyl-[E2 ubiquitin-conjugating enzyme]-L-cysteine + [acceptor protein]-L-lysine = [E2 ubiquitin-conjugating enzyme]-L-cysteine + N(6)-ubiquitinyl-[acceptor protein]-L-lysine.</text>
        <dbReference type="EC" id="2.3.2.27"/>
    </reaction>
</comment>
<keyword evidence="6 10" id="KW-0833">Ubl conjugation pathway</keyword>
<feature type="region of interest" description="Disordered" evidence="11">
    <location>
        <begin position="1"/>
        <end position="25"/>
    </location>
</feature>
<evidence type="ECO:0000256" key="10">
    <source>
        <dbReference type="RuleBase" id="RU366018"/>
    </source>
</evidence>
<dbReference type="InterPro" id="IPR039164">
    <property type="entry name" value="UBR1-like"/>
</dbReference>
<dbReference type="InterPro" id="IPR044046">
    <property type="entry name" value="E3_ligase_UBR-like_C"/>
</dbReference>
<dbReference type="SUPFAM" id="SSF46785">
    <property type="entry name" value="Winged helix' DNA-binding domain"/>
    <property type="match status" value="1"/>
</dbReference>
<comment type="similarity">
    <text evidence="8 10">Belongs to the E3 ubiquitin-protein ligase UBR1-like family.</text>
</comment>
<dbReference type="Pfam" id="PF02207">
    <property type="entry name" value="zf-UBR"/>
    <property type="match status" value="1"/>
</dbReference>
<evidence type="ECO:0000313" key="13">
    <source>
        <dbReference type="EMBL" id="PAV21679.1"/>
    </source>
</evidence>
<dbReference type="PANTHER" id="PTHR21497:SF24">
    <property type="entry name" value="E3 UBIQUITIN-PROTEIN LIGASE UBR1"/>
    <property type="match status" value="1"/>
</dbReference>
<dbReference type="GO" id="GO:0000151">
    <property type="term" value="C:ubiquitin ligase complex"/>
    <property type="evidence" value="ECO:0007669"/>
    <property type="project" value="TreeGrafter"/>
</dbReference>
<evidence type="ECO:0000256" key="3">
    <source>
        <dbReference type="ARBA" id="ARBA00022679"/>
    </source>
</evidence>
<comment type="pathway">
    <text evidence="2 10">Protein modification; protein ubiquitination.</text>
</comment>
<dbReference type="PROSITE" id="PS51157">
    <property type="entry name" value="ZF_UBR"/>
    <property type="match status" value="1"/>
</dbReference>
<evidence type="ECO:0000256" key="9">
    <source>
        <dbReference type="PROSITE-ProRule" id="PRU00508"/>
    </source>
</evidence>
<comment type="caution">
    <text evidence="13">The sequence shown here is derived from an EMBL/GenBank/DDBJ whole genome shotgun (WGS) entry which is preliminary data.</text>
</comment>
<dbReference type="GO" id="GO:0008270">
    <property type="term" value="F:zinc ion binding"/>
    <property type="evidence" value="ECO:0007669"/>
    <property type="project" value="UniProtKB-UniRule"/>
</dbReference>
<evidence type="ECO:0000313" key="14">
    <source>
        <dbReference type="Proteomes" id="UP000217199"/>
    </source>
</evidence>
<keyword evidence="5 10" id="KW-0863">Zinc-finger</keyword>
<dbReference type="InterPro" id="IPR036390">
    <property type="entry name" value="WH_DNA-bd_sf"/>
</dbReference>
<keyword evidence="14" id="KW-1185">Reference proteome</keyword>
<evidence type="ECO:0000256" key="7">
    <source>
        <dbReference type="ARBA" id="ARBA00022833"/>
    </source>
</evidence>
<dbReference type="STRING" id="2282107.A0A286UQ60"/>
<evidence type="ECO:0000256" key="4">
    <source>
        <dbReference type="ARBA" id="ARBA00022723"/>
    </source>
</evidence>
<feature type="domain" description="UBR-type" evidence="12">
    <location>
        <begin position="106"/>
        <end position="178"/>
    </location>
</feature>
<dbReference type="Gene3D" id="1.10.10.2670">
    <property type="entry name" value="E3 ubiquitin-protein ligase"/>
    <property type="match status" value="1"/>
</dbReference>
<dbReference type="InterPro" id="IPR003769">
    <property type="entry name" value="ClpS_core"/>
</dbReference>
<dbReference type="CDD" id="cd19673">
    <property type="entry name" value="UBR-box_UBR3"/>
    <property type="match status" value="1"/>
</dbReference>
<feature type="region of interest" description="Disordered" evidence="11">
    <location>
        <begin position="178"/>
        <end position="206"/>
    </location>
</feature>